<dbReference type="SUPFAM" id="SSF52047">
    <property type="entry name" value="RNI-like"/>
    <property type="match status" value="1"/>
</dbReference>
<feature type="compositionally biased region" description="Low complexity" evidence="1">
    <location>
        <begin position="13"/>
        <end position="29"/>
    </location>
</feature>
<dbReference type="SMART" id="SM00579">
    <property type="entry name" value="FBD"/>
    <property type="match status" value="1"/>
</dbReference>
<dbReference type="Pfam" id="PF24758">
    <property type="entry name" value="LRR_At5g56370"/>
    <property type="match status" value="1"/>
</dbReference>
<dbReference type="PANTHER" id="PTHR34145">
    <property type="entry name" value="OS02G0105600 PROTEIN"/>
    <property type="match status" value="1"/>
</dbReference>
<feature type="compositionally biased region" description="Basic and acidic residues" evidence="1">
    <location>
        <begin position="99"/>
        <end position="114"/>
    </location>
</feature>
<dbReference type="EMBL" id="CM016558">
    <property type="protein sequence ID" value="TKW07753.1"/>
    <property type="molecule type" value="Genomic_DNA"/>
</dbReference>
<dbReference type="Gramene" id="TKW07755">
    <property type="protein sequence ID" value="TKW07755"/>
    <property type="gene ID" value="SEVIR_7G328300v2"/>
</dbReference>
<dbReference type="Gramene" id="TKW07753">
    <property type="protein sequence ID" value="TKW07753"/>
    <property type="gene ID" value="SEVIR_7G328300v2"/>
</dbReference>
<proteinExistence type="predicted"/>
<feature type="compositionally biased region" description="Low complexity" evidence="1">
    <location>
        <begin position="54"/>
        <end position="81"/>
    </location>
</feature>
<dbReference type="Gene3D" id="3.80.10.10">
    <property type="entry name" value="Ribonuclease Inhibitor"/>
    <property type="match status" value="1"/>
</dbReference>
<dbReference type="EMBL" id="CM016558">
    <property type="protein sequence ID" value="TKW07755.1"/>
    <property type="molecule type" value="Genomic_DNA"/>
</dbReference>
<protein>
    <recommendedName>
        <fullName evidence="2">FBD domain-containing protein</fullName>
    </recommendedName>
</protein>
<feature type="region of interest" description="Disordered" evidence="1">
    <location>
        <begin position="229"/>
        <end position="248"/>
    </location>
</feature>
<dbReference type="InterPro" id="IPR055411">
    <property type="entry name" value="LRR_FXL15/At3g58940/PEG3-like"/>
</dbReference>
<accession>A0A4U6U0Q7</accession>
<evidence type="ECO:0000259" key="2">
    <source>
        <dbReference type="SMART" id="SM00579"/>
    </source>
</evidence>
<evidence type="ECO:0000313" key="3">
    <source>
        <dbReference type="EMBL" id="TKW07755.1"/>
    </source>
</evidence>
<dbReference type="Pfam" id="PF08387">
    <property type="entry name" value="FBD"/>
    <property type="match status" value="1"/>
</dbReference>
<reference evidence="3 4" key="1">
    <citation type="submission" date="2019-03" db="EMBL/GenBank/DDBJ databases">
        <title>WGS assembly of Setaria viridis.</title>
        <authorList>
            <person name="Huang P."/>
            <person name="Jenkins J."/>
            <person name="Grimwood J."/>
            <person name="Barry K."/>
            <person name="Healey A."/>
            <person name="Mamidi S."/>
            <person name="Sreedasyam A."/>
            <person name="Shu S."/>
            <person name="Feldman M."/>
            <person name="Wu J."/>
            <person name="Yu Y."/>
            <person name="Chen C."/>
            <person name="Johnson J."/>
            <person name="Rokhsar D."/>
            <person name="Baxter I."/>
            <person name="Schmutz J."/>
            <person name="Brutnell T."/>
            <person name="Kellogg E."/>
        </authorList>
    </citation>
    <scope>NUCLEOTIDE SEQUENCE [LARGE SCALE GENOMIC DNA]</scope>
    <source>
        <strain evidence="4">cv. A10</strain>
    </source>
</reference>
<dbReference type="PANTHER" id="PTHR34145:SF28">
    <property type="entry name" value="F-BOX DOMAIN-CONTAINING PROTEIN"/>
    <property type="match status" value="1"/>
</dbReference>
<dbReference type="OMA" id="GFIRSCQ"/>
<name>A0A4U6U0Q7_SETVI</name>
<sequence length="733" mass="80922">MPGLILDLDPEATARPLARSASSTAPAASKQPPPRAPRSAGWQPTIDEDPGELAAANRASPSPCAAPAPRALARPTPTASTLHRVTGGAPLPPPTTPRSDGRQLPHQEVTEDATKQAAPSPCPAPSSRLPFGFACPRQYATTPTYYAPVAPALLYASRASLLFPRPYVPASMLPTMPGMQPQQQTRAAAKAVLAQTQRQLPCTKEGDRAAVGHKKGEVLLHNSKERPPRIRDRHAQNPRKPMAGWHISNPTEHDITESLAAFSTTKSDELDVIRDVLMVLPKAPRSILDNNHQNLGGGDPGGDGTNTSTLIHTQRGSTGSIASEVTTHDISIELARFGFIRSFQLKTIWEKDPLILYDAAIVCAAKAIRVKVDMMKMITSILQNHPGPVKYFRIDSSQIENGRDQLEEWFNLLRKKEVEEVVIVNCSWPHQMIDFPINELDCESLTRIRLCFFRISGTVLKYCENLSAIDLSCCTISSQDLYALVDQAKNLKELDIGHFEGDAIRISSDSLEILIIWSCTVQSVSVQNAMKLRKILVAARPKKTSCYVKVFICDAHELTDVWLNVSTQSVTMNNISMIMDIAPLQSLRRLVLNISLLVQKERLTLLNLMKSCTRLKELTLWRNDTPLDDEVVDAIADDWPVELKDLSCLKLHLEVFNIKNFKGGDFEIIIATAVLENALCLQRLTLEADVGFHDDVFDRAKTDLQKTVQASVNAVVNYITGRSDCGNFFFEEV</sequence>
<keyword evidence="4" id="KW-1185">Reference proteome</keyword>
<gene>
    <name evidence="3" type="ORF">SEVIR_7G328300v2</name>
</gene>
<dbReference type="InterPro" id="IPR032675">
    <property type="entry name" value="LRR_dom_sf"/>
</dbReference>
<organism evidence="3 4">
    <name type="scientific">Setaria viridis</name>
    <name type="common">Green bristlegrass</name>
    <name type="synonym">Setaria italica subsp. viridis</name>
    <dbReference type="NCBI Taxonomy" id="4556"/>
    <lineage>
        <taxon>Eukaryota</taxon>
        <taxon>Viridiplantae</taxon>
        <taxon>Streptophyta</taxon>
        <taxon>Embryophyta</taxon>
        <taxon>Tracheophyta</taxon>
        <taxon>Spermatophyta</taxon>
        <taxon>Magnoliopsida</taxon>
        <taxon>Liliopsida</taxon>
        <taxon>Poales</taxon>
        <taxon>Poaceae</taxon>
        <taxon>PACMAD clade</taxon>
        <taxon>Panicoideae</taxon>
        <taxon>Panicodae</taxon>
        <taxon>Paniceae</taxon>
        <taxon>Cenchrinae</taxon>
        <taxon>Setaria</taxon>
    </lineage>
</organism>
<evidence type="ECO:0000313" key="4">
    <source>
        <dbReference type="Proteomes" id="UP000298652"/>
    </source>
</evidence>
<dbReference type="Proteomes" id="UP000298652">
    <property type="component" value="Chromosome 7"/>
</dbReference>
<dbReference type="InterPro" id="IPR006566">
    <property type="entry name" value="FBD"/>
</dbReference>
<evidence type="ECO:0000256" key="1">
    <source>
        <dbReference type="SAM" id="MobiDB-lite"/>
    </source>
</evidence>
<dbReference type="AlphaFoldDB" id="A0A4U6U0Q7"/>
<dbReference type="InterPro" id="IPR053772">
    <property type="entry name" value="At1g61320/At1g61330-like"/>
</dbReference>
<feature type="region of interest" description="Disordered" evidence="1">
    <location>
        <begin position="1"/>
        <end position="127"/>
    </location>
</feature>
<feature type="domain" description="FBD" evidence="2">
    <location>
        <begin position="647"/>
        <end position="719"/>
    </location>
</feature>